<name>A0AAN6WHV4_9PEZI</name>
<evidence type="ECO:0000313" key="3">
    <source>
        <dbReference type="Proteomes" id="UP001302126"/>
    </source>
</evidence>
<protein>
    <recommendedName>
        <fullName evidence="4">Ankyrin repeat protein</fullName>
    </recommendedName>
</protein>
<evidence type="ECO:0000256" key="1">
    <source>
        <dbReference type="SAM" id="MobiDB-lite"/>
    </source>
</evidence>
<reference evidence="2" key="1">
    <citation type="journal article" date="2023" name="Mol. Phylogenet. Evol.">
        <title>Genome-scale phylogeny and comparative genomics of the fungal order Sordariales.</title>
        <authorList>
            <person name="Hensen N."/>
            <person name="Bonometti L."/>
            <person name="Westerberg I."/>
            <person name="Brannstrom I.O."/>
            <person name="Guillou S."/>
            <person name="Cros-Aarteil S."/>
            <person name="Calhoun S."/>
            <person name="Haridas S."/>
            <person name="Kuo A."/>
            <person name="Mondo S."/>
            <person name="Pangilinan J."/>
            <person name="Riley R."/>
            <person name="LaButti K."/>
            <person name="Andreopoulos B."/>
            <person name="Lipzen A."/>
            <person name="Chen C."/>
            <person name="Yan M."/>
            <person name="Daum C."/>
            <person name="Ng V."/>
            <person name="Clum A."/>
            <person name="Steindorff A."/>
            <person name="Ohm R.A."/>
            <person name="Martin F."/>
            <person name="Silar P."/>
            <person name="Natvig D.O."/>
            <person name="Lalanne C."/>
            <person name="Gautier V."/>
            <person name="Ament-Velasquez S.L."/>
            <person name="Kruys A."/>
            <person name="Hutchinson M.I."/>
            <person name="Powell A.J."/>
            <person name="Barry K."/>
            <person name="Miller A.N."/>
            <person name="Grigoriev I.V."/>
            <person name="Debuchy R."/>
            <person name="Gladieux P."/>
            <person name="Hiltunen Thoren M."/>
            <person name="Johannesson H."/>
        </authorList>
    </citation>
    <scope>NUCLEOTIDE SEQUENCE</scope>
    <source>
        <strain evidence="2">PSN309</strain>
    </source>
</reference>
<dbReference type="EMBL" id="MU864747">
    <property type="protein sequence ID" value="KAK4182126.1"/>
    <property type="molecule type" value="Genomic_DNA"/>
</dbReference>
<dbReference type="InterPro" id="IPR036770">
    <property type="entry name" value="Ankyrin_rpt-contain_sf"/>
</dbReference>
<dbReference type="Proteomes" id="UP001302126">
    <property type="component" value="Unassembled WGS sequence"/>
</dbReference>
<gene>
    <name evidence="2" type="ORF">QBC35DRAFT_468323</name>
</gene>
<evidence type="ECO:0008006" key="4">
    <source>
        <dbReference type="Google" id="ProtNLM"/>
    </source>
</evidence>
<dbReference type="Gene3D" id="1.25.40.20">
    <property type="entry name" value="Ankyrin repeat-containing domain"/>
    <property type="match status" value="1"/>
</dbReference>
<proteinExistence type="predicted"/>
<comment type="caution">
    <text evidence="2">The sequence shown here is derived from an EMBL/GenBank/DDBJ whole genome shotgun (WGS) entry which is preliminary data.</text>
</comment>
<organism evidence="2 3">
    <name type="scientific">Podospora australis</name>
    <dbReference type="NCBI Taxonomy" id="1536484"/>
    <lineage>
        <taxon>Eukaryota</taxon>
        <taxon>Fungi</taxon>
        <taxon>Dikarya</taxon>
        <taxon>Ascomycota</taxon>
        <taxon>Pezizomycotina</taxon>
        <taxon>Sordariomycetes</taxon>
        <taxon>Sordariomycetidae</taxon>
        <taxon>Sordariales</taxon>
        <taxon>Podosporaceae</taxon>
        <taxon>Podospora</taxon>
    </lineage>
</organism>
<feature type="compositionally biased region" description="Polar residues" evidence="1">
    <location>
        <begin position="103"/>
        <end position="115"/>
    </location>
</feature>
<evidence type="ECO:0000313" key="2">
    <source>
        <dbReference type="EMBL" id="KAK4182126.1"/>
    </source>
</evidence>
<reference evidence="2" key="2">
    <citation type="submission" date="2023-05" db="EMBL/GenBank/DDBJ databases">
        <authorList>
            <consortium name="Lawrence Berkeley National Laboratory"/>
            <person name="Steindorff A."/>
            <person name="Hensen N."/>
            <person name="Bonometti L."/>
            <person name="Westerberg I."/>
            <person name="Brannstrom I.O."/>
            <person name="Guillou S."/>
            <person name="Cros-Aarteil S."/>
            <person name="Calhoun S."/>
            <person name="Haridas S."/>
            <person name="Kuo A."/>
            <person name="Mondo S."/>
            <person name="Pangilinan J."/>
            <person name="Riley R."/>
            <person name="Labutti K."/>
            <person name="Andreopoulos B."/>
            <person name="Lipzen A."/>
            <person name="Chen C."/>
            <person name="Yanf M."/>
            <person name="Daum C."/>
            <person name="Ng V."/>
            <person name="Clum A."/>
            <person name="Ohm R."/>
            <person name="Martin F."/>
            <person name="Silar P."/>
            <person name="Natvig D."/>
            <person name="Lalanne C."/>
            <person name="Gautier V."/>
            <person name="Ament-Velasquez S.L."/>
            <person name="Kruys A."/>
            <person name="Hutchinson M.I."/>
            <person name="Powell A.J."/>
            <person name="Barry K."/>
            <person name="Miller A.N."/>
            <person name="Grigoriev I.V."/>
            <person name="Debuchy R."/>
            <person name="Gladieux P."/>
            <person name="Thoren M.H."/>
            <person name="Johannesson H."/>
        </authorList>
    </citation>
    <scope>NUCLEOTIDE SEQUENCE</scope>
    <source>
        <strain evidence="2">PSN309</strain>
    </source>
</reference>
<feature type="compositionally biased region" description="Basic and acidic residues" evidence="1">
    <location>
        <begin position="85"/>
        <end position="96"/>
    </location>
</feature>
<feature type="region of interest" description="Disordered" evidence="1">
    <location>
        <begin position="42"/>
        <end position="136"/>
    </location>
</feature>
<accession>A0AAN6WHV4</accession>
<sequence>MLMDAGARADFVDEEGQTAMSMARKHGHRHIIHLLGRLESKEEDYQSVDNTKGTSETRRGIQLIPGFVDKPTTRGYGQRSSPMYEQRDSVPPDRSQRTHRSTTRNPADNNTSPQSPAAPLGRSSSPTSPPIPSEVYERERYNELVHDGGRRLYPIDFVGEVAKDPCDGPCSPWSAAVIFHLSGVGHMTYHSFTLPTVQL</sequence>
<keyword evidence="3" id="KW-1185">Reference proteome</keyword>
<dbReference type="AlphaFoldDB" id="A0AAN6WHV4"/>